<proteinExistence type="predicted"/>
<keyword evidence="2" id="KW-1185">Reference proteome</keyword>
<name>A0A4Y2IIF7_ARAVE</name>
<protein>
    <submittedName>
        <fullName evidence="1">Uncharacterized protein</fullName>
    </submittedName>
</protein>
<sequence length="134" mass="14715">MQREGYCGTGLFIRNRGQMTNTTAEPTSPCPDILVTPTEGRLTNDRLFYHAPYPHKRLILRNNRVRTLPPVDAILTELSAVLDVKLAFSLGDIEVSCEGGVSSQMASRSPAKVAFSQMASRLQKSNFTADEAIS</sequence>
<dbReference type="EMBL" id="BGPR01002662">
    <property type="protein sequence ID" value="GBM77069.1"/>
    <property type="molecule type" value="Genomic_DNA"/>
</dbReference>
<accession>A0A4Y2IIF7</accession>
<evidence type="ECO:0000313" key="1">
    <source>
        <dbReference type="EMBL" id="GBM77069.1"/>
    </source>
</evidence>
<reference evidence="1 2" key="1">
    <citation type="journal article" date="2019" name="Sci. Rep.">
        <title>Orb-weaving spider Araneus ventricosus genome elucidates the spidroin gene catalogue.</title>
        <authorList>
            <person name="Kono N."/>
            <person name="Nakamura H."/>
            <person name="Ohtoshi R."/>
            <person name="Moran D.A.P."/>
            <person name="Shinohara A."/>
            <person name="Yoshida Y."/>
            <person name="Fujiwara M."/>
            <person name="Mori M."/>
            <person name="Tomita M."/>
            <person name="Arakawa K."/>
        </authorList>
    </citation>
    <scope>NUCLEOTIDE SEQUENCE [LARGE SCALE GENOMIC DNA]</scope>
</reference>
<gene>
    <name evidence="1" type="ORF">AVEN_93135_1</name>
</gene>
<dbReference type="AlphaFoldDB" id="A0A4Y2IIF7"/>
<dbReference type="Proteomes" id="UP000499080">
    <property type="component" value="Unassembled WGS sequence"/>
</dbReference>
<comment type="caution">
    <text evidence="1">The sequence shown here is derived from an EMBL/GenBank/DDBJ whole genome shotgun (WGS) entry which is preliminary data.</text>
</comment>
<organism evidence="1 2">
    <name type="scientific">Araneus ventricosus</name>
    <name type="common">Orbweaver spider</name>
    <name type="synonym">Epeira ventricosa</name>
    <dbReference type="NCBI Taxonomy" id="182803"/>
    <lineage>
        <taxon>Eukaryota</taxon>
        <taxon>Metazoa</taxon>
        <taxon>Ecdysozoa</taxon>
        <taxon>Arthropoda</taxon>
        <taxon>Chelicerata</taxon>
        <taxon>Arachnida</taxon>
        <taxon>Araneae</taxon>
        <taxon>Araneomorphae</taxon>
        <taxon>Entelegynae</taxon>
        <taxon>Araneoidea</taxon>
        <taxon>Araneidae</taxon>
        <taxon>Araneus</taxon>
    </lineage>
</organism>
<evidence type="ECO:0000313" key="2">
    <source>
        <dbReference type="Proteomes" id="UP000499080"/>
    </source>
</evidence>